<evidence type="ECO:0000259" key="7">
    <source>
        <dbReference type="PROSITE" id="PS50090"/>
    </source>
</evidence>
<feature type="transmembrane region" description="Helical" evidence="6">
    <location>
        <begin position="32"/>
        <end position="50"/>
    </location>
</feature>
<evidence type="ECO:0000256" key="1">
    <source>
        <dbReference type="ARBA" id="ARBA00004123"/>
    </source>
</evidence>
<dbReference type="Pfam" id="PF00249">
    <property type="entry name" value="Myb_DNA-binding"/>
    <property type="match status" value="1"/>
</dbReference>
<dbReference type="PANTHER" id="PTHR47998">
    <property type="entry name" value="TRANSCRIPTION FACTOR MYB51-LIKE ISOFORM X1"/>
    <property type="match status" value="1"/>
</dbReference>
<keyword evidence="2" id="KW-0805">Transcription regulation</keyword>
<reference evidence="8" key="2">
    <citation type="submission" date="2020-07" db="EMBL/GenBank/DDBJ databases">
        <authorList>
            <person name="Vera ALvarez R."/>
            <person name="Arias-Moreno D.M."/>
            <person name="Jimenez-Jacinto V."/>
            <person name="Jimenez-Bremont J.F."/>
            <person name="Swaminathan K."/>
            <person name="Moose S.P."/>
            <person name="Guerrero-Gonzalez M.L."/>
            <person name="Marino-Ramirez L."/>
            <person name="Landsman D."/>
            <person name="Rodriguez-Kessler M."/>
            <person name="Delgado-Sanchez P."/>
        </authorList>
    </citation>
    <scope>NUCLEOTIDE SEQUENCE</scope>
    <source>
        <tissue evidence="8">Cladode</tissue>
    </source>
</reference>
<keyword evidence="3" id="KW-0238">DNA-binding</keyword>
<reference evidence="8" key="1">
    <citation type="journal article" date="2013" name="J. Plant Res.">
        <title>Effect of fungi and light on seed germination of three Opuntia species from semiarid lands of central Mexico.</title>
        <authorList>
            <person name="Delgado-Sanchez P."/>
            <person name="Jimenez-Bremont J.F."/>
            <person name="Guerrero-Gonzalez Mde L."/>
            <person name="Flores J."/>
        </authorList>
    </citation>
    <scope>NUCLEOTIDE SEQUENCE</scope>
    <source>
        <tissue evidence="8">Cladode</tissue>
    </source>
</reference>
<keyword evidence="6" id="KW-0812">Transmembrane</keyword>
<dbReference type="PROSITE" id="PS50090">
    <property type="entry name" value="MYB_LIKE"/>
    <property type="match status" value="1"/>
</dbReference>
<dbReference type="PANTHER" id="PTHR47998:SF93">
    <property type="entry name" value="MYB-LIKE TRANSCRIPTION FACTOR ETC1"/>
    <property type="match status" value="1"/>
</dbReference>
<organism evidence="8">
    <name type="scientific">Opuntia streptacantha</name>
    <name type="common">Prickly pear cactus</name>
    <name type="synonym">Opuntia cardona</name>
    <dbReference type="NCBI Taxonomy" id="393608"/>
    <lineage>
        <taxon>Eukaryota</taxon>
        <taxon>Viridiplantae</taxon>
        <taxon>Streptophyta</taxon>
        <taxon>Embryophyta</taxon>
        <taxon>Tracheophyta</taxon>
        <taxon>Spermatophyta</taxon>
        <taxon>Magnoliopsida</taxon>
        <taxon>eudicotyledons</taxon>
        <taxon>Gunneridae</taxon>
        <taxon>Pentapetalae</taxon>
        <taxon>Caryophyllales</taxon>
        <taxon>Cactineae</taxon>
        <taxon>Cactaceae</taxon>
        <taxon>Opuntioideae</taxon>
        <taxon>Opuntia</taxon>
    </lineage>
</organism>
<dbReference type="GO" id="GO:0090558">
    <property type="term" value="P:plant epidermis development"/>
    <property type="evidence" value="ECO:0007669"/>
    <property type="project" value="UniProtKB-ARBA"/>
</dbReference>
<dbReference type="SUPFAM" id="SSF46689">
    <property type="entry name" value="Homeodomain-like"/>
    <property type="match status" value="1"/>
</dbReference>
<dbReference type="CDD" id="cd00167">
    <property type="entry name" value="SANT"/>
    <property type="match status" value="1"/>
</dbReference>
<keyword evidence="6" id="KW-1133">Transmembrane helix</keyword>
<proteinExistence type="predicted"/>
<evidence type="ECO:0000256" key="6">
    <source>
        <dbReference type="SAM" id="Phobius"/>
    </source>
</evidence>
<dbReference type="EMBL" id="GISG01122100">
    <property type="protein sequence ID" value="MBA4640963.1"/>
    <property type="molecule type" value="Transcribed_RNA"/>
</dbReference>
<protein>
    <recommendedName>
        <fullName evidence="7">Myb-like domain-containing protein</fullName>
    </recommendedName>
</protein>
<dbReference type="InterPro" id="IPR009057">
    <property type="entry name" value="Homeodomain-like_sf"/>
</dbReference>
<evidence type="ECO:0000256" key="4">
    <source>
        <dbReference type="ARBA" id="ARBA00023163"/>
    </source>
</evidence>
<dbReference type="GO" id="GO:0030154">
    <property type="term" value="P:cell differentiation"/>
    <property type="evidence" value="ECO:0007669"/>
    <property type="project" value="UniProtKB-ARBA"/>
</dbReference>
<dbReference type="InterPro" id="IPR015495">
    <property type="entry name" value="Myb_TF_plants"/>
</dbReference>
<dbReference type="GO" id="GO:0009653">
    <property type="term" value="P:anatomical structure morphogenesis"/>
    <property type="evidence" value="ECO:0007669"/>
    <property type="project" value="UniProtKB-ARBA"/>
</dbReference>
<evidence type="ECO:0000256" key="2">
    <source>
        <dbReference type="ARBA" id="ARBA00023015"/>
    </source>
</evidence>
<evidence type="ECO:0000256" key="5">
    <source>
        <dbReference type="ARBA" id="ARBA00023242"/>
    </source>
</evidence>
<feature type="domain" description="Myb-like" evidence="7">
    <location>
        <begin position="87"/>
        <end position="124"/>
    </location>
</feature>
<dbReference type="GO" id="GO:0048731">
    <property type="term" value="P:system development"/>
    <property type="evidence" value="ECO:0007669"/>
    <property type="project" value="UniProtKB-ARBA"/>
</dbReference>
<dbReference type="AlphaFoldDB" id="A0A7C9DI25"/>
<dbReference type="SMART" id="SM00717">
    <property type="entry name" value="SANT"/>
    <property type="match status" value="1"/>
</dbReference>
<feature type="transmembrane region" description="Helical" evidence="6">
    <location>
        <begin position="7"/>
        <end position="26"/>
    </location>
</feature>
<dbReference type="GO" id="GO:0005634">
    <property type="term" value="C:nucleus"/>
    <property type="evidence" value="ECO:0007669"/>
    <property type="project" value="UniProtKB-SubCell"/>
</dbReference>
<accession>A0A7C9DI25</accession>
<keyword evidence="4" id="KW-0804">Transcription</keyword>
<dbReference type="InterPro" id="IPR001005">
    <property type="entry name" value="SANT/Myb"/>
</dbReference>
<keyword evidence="6" id="KW-0472">Membrane</keyword>
<evidence type="ECO:0000256" key="3">
    <source>
        <dbReference type="ARBA" id="ARBA00023125"/>
    </source>
</evidence>
<dbReference type="GO" id="GO:0000976">
    <property type="term" value="F:transcription cis-regulatory region binding"/>
    <property type="evidence" value="ECO:0007669"/>
    <property type="project" value="TreeGrafter"/>
</dbReference>
<sequence>MPPFSSYLVYICVCVFEFVIIHCPYICFHFSLSSFISELSFLFCFIYLNMGKKEGKTLKPTFVSFKKRKEGKASSTSRFDQEFNDMTEAEEDLICRMYRLIGERWDLIAGRIPGRTAEEIEEYWTMRERQGLNHHLADKTITSCHVHRTVN</sequence>
<dbReference type="GO" id="GO:0006355">
    <property type="term" value="P:regulation of DNA-templated transcription"/>
    <property type="evidence" value="ECO:0007669"/>
    <property type="project" value="TreeGrafter"/>
</dbReference>
<keyword evidence="5" id="KW-0539">Nucleus</keyword>
<name>A0A7C9DI25_OPUST</name>
<dbReference type="FunFam" id="1.10.10.60:FF:000160">
    <property type="entry name" value="MYB-like transcription factor"/>
    <property type="match status" value="1"/>
</dbReference>
<evidence type="ECO:0000313" key="8">
    <source>
        <dbReference type="EMBL" id="MBA4640963.1"/>
    </source>
</evidence>
<comment type="subcellular location">
    <subcellularLocation>
        <location evidence="1">Nucleus</location>
    </subcellularLocation>
</comment>
<dbReference type="Gene3D" id="1.10.10.60">
    <property type="entry name" value="Homeodomain-like"/>
    <property type="match status" value="1"/>
</dbReference>